<keyword evidence="1" id="KW-0732">Signal</keyword>
<dbReference type="PANTHER" id="PTHR38342:SF2">
    <property type="entry name" value="INNER MEMBRANE OR EXPORTED"/>
    <property type="match status" value="1"/>
</dbReference>
<evidence type="ECO:0000256" key="1">
    <source>
        <dbReference type="SAM" id="SignalP"/>
    </source>
</evidence>
<feature type="chain" id="PRO_5045427971" evidence="1">
    <location>
        <begin position="22"/>
        <end position="158"/>
    </location>
</feature>
<name>A0ABZ2HMJ2_9RHOB</name>
<proteinExistence type="predicted"/>
<dbReference type="InterPro" id="IPR005180">
    <property type="entry name" value="DUF302"/>
</dbReference>
<accession>A0ABZ2HMJ2</accession>
<dbReference type="RefSeq" id="WP_338550011.1">
    <property type="nucleotide sequence ID" value="NZ_CP146069.1"/>
</dbReference>
<dbReference type="InterPro" id="IPR035923">
    <property type="entry name" value="TT1751-like_sf"/>
</dbReference>
<evidence type="ECO:0000259" key="2">
    <source>
        <dbReference type="Pfam" id="PF03625"/>
    </source>
</evidence>
<evidence type="ECO:0000313" key="4">
    <source>
        <dbReference type="Proteomes" id="UP001364156"/>
    </source>
</evidence>
<dbReference type="Proteomes" id="UP001364156">
    <property type="component" value="Chromosome"/>
</dbReference>
<dbReference type="SUPFAM" id="SSF103247">
    <property type="entry name" value="TT1751-like"/>
    <property type="match status" value="1"/>
</dbReference>
<organism evidence="3 4">
    <name type="scientific">Roseovarius phycicola</name>
    <dbReference type="NCBI Taxonomy" id="3080976"/>
    <lineage>
        <taxon>Bacteria</taxon>
        <taxon>Pseudomonadati</taxon>
        <taxon>Pseudomonadota</taxon>
        <taxon>Alphaproteobacteria</taxon>
        <taxon>Rhodobacterales</taxon>
        <taxon>Roseobacteraceae</taxon>
        <taxon>Roseovarius</taxon>
    </lineage>
</organism>
<evidence type="ECO:0000313" key="3">
    <source>
        <dbReference type="EMBL" id="WWR47176.1"/>
    </source>
</evidence>
<dbReference type="Pfam" id="PF03625">
    <property type="entry name" value="DUF302"/>
    <property type="match status" value="1"/>
</dbReference>
<dbReference type="Gene3D" id="3.30.310.70">
    <property type="entry name" value="TT1751-like domain"/>
    <property type="match status" value="1"/>
</dbReference>
<protein>
    <submittedName>
        <fullName evidence="3">DUF302 domain-containing protein</fullName>
    </submittedName>
</protein>
<feature type="signal peptide" evidence="1">
    <location>
        <begin position="1"/>
        <end position="21"/>
    </location>
</feature>
<gene>
    <name evidence="3" type="ORF">RZ517_03045</name>
</gene>
<sequence>MLSKLMMSCLLVMLFAGRALAADMSAQTGFEVFPTSKAYGDLVSDTRAAVKSNGLIVVTQAGPTKAAASRGIKIPGNLVIGAFNNDFAVKVLATSTAAMIEAPIRLYVTENEDGTATLSYKRPGFVFAPYLEDGGDTLTRLATELDAIFASIAAEATQ</sequence>
<feature type="domain" description="DUF302" evidence="2">
    <location>
        <begin position="66"/>
        <end position="123"/>
    </location>
</feature>
<keyword evidence="4" id="KW-1185">Reference proteome</keyword>
<dbReference type="EMBL" id="CP146069">
    <property type="protein sequence ID" value="WWR47176.1"/>
    <property type="molecule type" value="Genomic_DNA"/>
</dbReference>
<reference evidence="3 4" key="1">
    <citation type="submission" date="2023-10" db="EMBL/GenBank/DDBJ databases">
        <title>Roseovarius strain S88 nov., isolated from a marine algae.</title>
        <authorList>
            <person name="Lee M.W."/>
            <person name="Lee J.K."/>
            <person name="Kim J.M."/>
            <person name="Choi D.G."/>
            <person name="Baek J.H."/>
            <person name="Bayburt H."/>
            <person name="Jung J.J."/>
            <person name="Han D.M."/>
            <person name="Jeon C.O."/>
        </authorList>
    </citation>
    <scope>NUCLEOTIDE SEQUENCE [LARGE SCALE GENOMIC DNA]</scope>
    <source>
        <strain evidence="3 4">S88</strain>
    </source>
</reference>
<dbReference type="PANTHER" id="PTHR38342">
    <property type="entry name" value="SLR5037 PROTEIN"/>
    <property type="match status" value="1"/>
</dbReference>
<dbReference type="CDD" id="cd14797">
    <property type="entry name" value="DUF302"/>
    <property type="match status" value="1"/>
</dbReference>